<keyword evidence="10" id="KW-1185">Reference proteome</keyword>
<evidence type="ECO:0000256" key="2">
    <source>
        <dbReference type="ARBA" id="ARBA00008917"/>
    </source>
</evidence>
<feature type="transmembrane region" description="Helical" evidence="7">
    <location>
        <begin position="128"/>
        <end position="149"/>
    </location>
</feature>
<keyword evidence="3 7" id="KW-0812">Transmembrane</keyword>
<feature type="transmembrane region" description="Helical" evidence="7">
    <location>
        <begin position="65"/>
        <end position="83"/>
    </location>
</feature>
<feature type="region of interest" description="Disordered" evidence="8">
    <location>
        <begin position="254"/>
        <end position="273"/>
    </location>
</feature>
<dbReference type="GO" id="GO:0006950">
    <property type="term" value="P:response to stress"/>
    <property type="evidence" value="ECO:0007669"/>
    <property type="project" value="UniProtKB-ARBA"/>
</dbReference>
<dbReference type="Pfam" id="PF04511">
    <property type="entry name" value="DER1"/>
    <property type="match status" value="1"/>
</dbReference>
<comment type="subcellular location">
    <subcellularLocation>
        <location evidence="1 7">Endoplasmic reticulum membrane</location>
        <topology evidence="1 7">Multi-pass membrane protein</topology>
    </subcellularLocation>
</comment>
<dbReference type="GO" id="GO:0005789">
    <property type="term" value="C:endoplasmic reticulum membrane"/>
    <property type="evidence" value="ECO:0007669"/>
    <property type="project" value="UniProtKB-SubCell"/>
</dbReference>
<keyword evidence="6 7" id="KW-0472">Membrane</keyword>
<evidence type="ECO:0000256" key="6">
    <source>
        <dbReference type="ARBA" id="ARBA00023136"/>
    </source>
</evidence>
<protein>
    <recommendedName>
        <fullName evidence="7">Derlin</fullName>
    </recommendedName>
</protein>
<dbReference type="PANTHER" id="PTHR11009">
    <property type="entry name" value="DER1-LIKE PROTEIN, DERLIN"/>
    <property type="match status" value="1"/>
</dbReference>
<comment type="function">
    <text evidence="7">May be involved in the degradation of misfolded endoplasmic reticulum (ER) luminal proteins.</text>
</comment>
<evidence type="ECO:0000313" key="10">
    <source>
        <dbReference type="Proteomes" id="UP000837801"/>
    </source>
</evidence>
<evidence type="ECO:0000256" key="8">
    <source>
        <dbReference type="SAM" id="MobiDB-lite"/>
    </source>
</evidence>
<organism evidence="9 10">
    <name type="scientific">[Candida] railenensis</name>
    <dbReference type="NCBI Taxonomy" id="45579"/>
    <lineage>
        <taxon>Eukaryota</taxon>
        <taxon>Fungi</taxon>
        <taxon>Dikarya</taxon>
        <taxon>Ascomycota</taxon>
        <taxon>Saccharomycotina</taxon>
        <taxon>Pichiomycetes</taxon>
        <taxon>Debaryomycetaceae</taxon>
        <taxon>Kurtzmaniella</taxon>
    </lineage>
</organism>
<evidence type="ECO:0000256" key="4">
    <source>
        <dbReference type="ARBA" id="ARBA00022824"/>
    </source>
</evidence>
<name>A0A9P0QWQ1_9ASCO</name>
<evidence type="ECO:0000256" key="3">
    <source>
        <dbReference type="ARBA" id="ARBA00022692"/>
    </source>
</evidence>
<dbReference type="AlphaFoldDB" id="A0A9P0QWQ1"/>
<comment type="similarity">
    <text evidence="2 7">Belongs to the derlin family.</text>
</comment>
<dbReference type="SUPFAM" id="SSF144091">
    <property type="entry name" value="Rhomboid-like"/>
    <property type="match status" value="1"/>
</dbReference>
<feature type="transmembrane region" description="Helical" evidence="7">
    <location>
        <begin position="178"/>
        <end position="199"/>
    </location>
</feature>
<dbReference type="InterPro" id="IPR007599">
    <property type="entry name" value="DER1"/>
</dbReference>
<accession>A0A9P0QWQ1</accession>
<evidence type="ECO:0000256" key="1">
    <source>
        <dbReference type="ARBA" id="ARBA00004477"/>
    </source>
</evidence>
<dbReference type="OrthoDB" id="19102at2759"/>
<comment type="caution">
    <text evidence="9">The sequence shown here is derived from an EMBL/GenBank/DDBJ whole genome shotgun (WGS) entry which is preliminary data.</text>
</comment>
<dbReference type="EMBL" id="CAKXYY010000045">
    <property type="protein sequence ID" value="CAH2356051.1"/>
    <property type="molecule type" value="Genomic_DNA"/>
</dbReference>
<feature type="compositionally biased region" description="Basic residues" evidence="8">
    <location>
        <begin position="368"/>
        <end position="377"/>
    </location>
</feature>
<proteinExistence type="inferred from homology"/>
<evidence type="ECO:0000313" key="9">
    <source>
        <dbReference type="EMBL" id="CAH2356051.1"/>
    </source>
</evidence>
<evidence type="ECO:0000256" key="7">
    <source>
        <dbReference type="RuleBase" id="RU363059"/>
    </source>
</evidence>
<feature type="region of interest" description="Disordered" evidence="8">
    <location>
        <begin position="314"/>
        <end position="377"/>
    </location>
</feature>
<evidence type="ECO:0000256" key="5">
    <source>
        <dbReference type="ARBA" id="ARBA00022989"/>
    </source>
</evidence>
<gene>
    <name evidence="9" type="ORF">CLIB1423_45S00232</name>
</gene>
<dbReference type="InterPro" id="IPR035952">
    <property type="entry name" value="Rhomboid-like_sf"/>
</dbReference>
<keyword evidence="5 7" id="KW-1133">Transmembrane helix</keyword>
<feature type="transmembrane region" description="Helical" evidence="7">
    <location>
        <begin position="89"/>
        <end position="108"/>
    </location>
</feature>
<feature type="transmembrane region" description="Helical" evidence="7">
    <location>
        <begin position="20"/>
        <end position="44"/>
    </location>
</feature>
<feature type="compositionally biased region" description="Low complexity" evidence="8">
    <location>
        <begin position="335"/>
        <end position="347"/>
    </location>
</feature>
<feature type="compositionally biased region" description="Polar residues" evidence="8">
    <location>
        <begin position="323"/>
        <end position="333"/>
    </location>
</feature>
<dbReference type="Proteomes" id="UP000837801">
    <property type="component" value="Unassembled WGS sequence"/>
</dbReference>
<reference evidence="9" key="1">
    <citation type="submission" date="2022-03" db="EMBL/GenBank/DDBJ databases">
        <authorList>
            <person name="Legras J.-L."/>
            <person name="Devillers H."/>
            <person name="Grondin C."/>
        </authorList>
    </citation>
    <scope>NUCLEOTIDE SEQUENCE</scope>
    <source>
        <strain evidence="9">CLIB 1423</strain>
    </source>
</reference>
<keyword evidence="4 7" id="KW-0256">Endoplasmic reticulum</keyword>
<sequence>MTDSLADSVRNIPPVTRFFTISTVIVCFGHSVQLVSPGNLFCYYPIFLDAFKEFTSVWYSPKSGIFQITSALGILLFQCHRFITCFLLPHGIVVGQPLSAIFDIYFFYTFANHLESSQGKFRRNFPDCLWFTLLTGTIILILTFAYNLLWDGSHLPMHHGMMLSCVTYIWSRSSKNSIINFMGIIPIKAYYLPVFNLFIKLVVDGQSSFIDSLIGIIGGYLYQCIQSDTLPIYNLFPGCYGRLNVTNRGANNSTSSGRRVGFNGQQFGSNDTQTTSDVIDESIFDLGYLKAPMWLYNYLNYPKNTSTRSTAFSEVTTGHAPGSVSTLRGQSVNRPAAGGSSSGPKSASSEDKGTASGFSWFGNDHNPFKGKGHRLTD</sequence>